<name>G0UL95_TRYCI</name>
<reference evidence="2" key="1">
    <citation type="journal article" date="2012" name="Proc. Natl. Acad. Sci. U.S.A.">
        <title>Antigenic diversity is generated by distinct evolutionary mechanisms in African trypanosome species.</title>
        <authorList>
            <person name="Jackson A.P."/>
            <person name="Berry A."/>
            <person name="Aslett M."/>
            <person name="Allison H.C."/>
            <person name="Burton P."/>
            <person name="Vavrova-Anderson J."/>
            <person name="Brown R."/>
            <person name="Browne H."/>
            <person name="Corton N."/>
            <person name="Hauser H."/>
            <person name="Gamble J."/>
            <person name="Gilderthorp R."/>
            <person name="Marcello L."/>
            <person name="McQuillan J."/>
            <person name="Otto T.D."/>
            <person name="Quail M.A."/>
            <person name="Sanders M.J."/>
            <person name="van Tonder A."/>
            <person name="Ginger M.L."/>
            <person name="Field M.C."/>
            <person name="Barry J.D."/>
            <person name="Hertz-Fowler C."/>
            <person name="Berriman M."/>
        </authorList>
    </citation>
    <scope>NUCLEOTIDE SEQUENCE</scope>
    <source>
        <strain evidence="2">IL3000</strain>
    </source>
</reference>
<proteinExistence type="predicted"/>
<evidence type="ECO:0000313" key="2">
    <source>
        <dbReference type="EMBL" id="CCC90150.1"/>
    </source>
</evidence>
<keyword evidence="1" id="KW-0472">Membrane</keyword>
<protein>
    <submittedName>
        <fullName evidence="2">Uncharacterized protein</fullName>
    </submittedName>
</protein>
<dbReference type="AlphaFoldDB" id="G0UL95"/>
<sequence length="122" mass="14660">MYLIECSTHFAHKPFSSFFFYTYSFPFVLQMSLLRGVVPWQITTWRNRGKSEQKFTVWHFPFVAPLLSPFFPLCRFCVHLVMFSLPAYFVVPLFPLSRSCAYYILLIYIYIYPLCTRSYIFL</sequence>
<dbReference type="EMBL" id="HE575317">
    <property type="protein sequence ID" value="CCC90150.1"/>
    <property type="molecule type" value="Genomic_DNA"/>
</dbReference>
<evidence type="ECO:0000256" key="1">
    <source>
        <dbReference type="SAM" id="Phobius"/>
    </source>
</evidence>
<keyword evidence="1" id="KW-1133">Transmembrane helix</keyword>
<organism evidence="2">
    <name type="scientific">Trypanosoma congolense (strain IL3000)</name>
    <dbReference type="NCBI Taxonomy" id="1068625"/>
    <lineage>
        <taxon>Eukaryota</taxon>
        <taxon>Discoba</taxon>
        <taxon>Euglenozoa</taxon>
        <taxon>Kinetoplastea</taxon>
        <taxon>Metakinetoplastina</taxon>
        <taxon>Trypanosomatida</taxon>
        <taxon>Trypanosomatidae</taxon>
        <taxon>Trypanosoma</taxon>
        <taxon>Nannomonas</taxon>
    </lineage>
</organism>
<accession>G0UL95</accession>
<keyword evidence="1" id="KW-0812">Transmembrane</keyword>
<feature type="transmembrane region" description="Helical" evidence="1">
    <location>
        <begin position="101"/>
        <end position="120"/>
    </location>
</feature>
<feature type="transmembrane region" description="Helical" evidence="1">
    <location>
        <begin position="58"/>
        <end position="81"/>
    </location>
</feature>
<gene>
    <name evidence="2" type="ORF">TCIL3000_4_2410</name>
</gene>
<feature type="transmembrane region" description="Helical" evidence="1">
    <location>
        <begin position="18"/>
        <end position="38"/>
    </location>
</feature>